<dbReference type="GO" id="GO:0000139">
    <property type="term" value="C:Golgi membrane"/>
    <property type="evidence" value="ECO:0007669"/>
    <property type="project" value="TreeGrafter"/>
</dbReference>
<dbReference type="InParanoid" id="A0A6P7LWR7"/>
<dbReference type="OrthoDB" id="5959043at2759"/>
<dbReference type="GO" id="GO:0007030">
    <property type="term" value="P:Golgi organization"/>
    <property type="evidence" value="ECO:0007669"/>
    <property type="project" value="Ensembl"/>
</dbReference>
<organism evidence="3 4">
    <name type="scientific">Betta splendens</name>
    <name type="common">Siamese fighting fish</name>
    <dbReference type="NCBI Taxonomy" id="158456"/>
    <lineage>
        <taxon>Eukaryota</taxon>
        <taxon>Metazoa</taxon>
        <taxon>Chordata</taxon>
        <taxon>Craniata</taxon>
        <taxon>Vertebrata</taxon>
        <taxon>Euteleostomi</taxon>
        <taxon>Actinopterygii</taxon>
        <taxon>Neopterygii</taxon>
        <taxon>Teleostei</taxon>
        <taxon>Neoteleostei</taxon>
        <taxon>Acanthomorphata</taxon>
        <taxon>Anabantaria</taxon>
        <taxon>Anabantiformes</taxon>
        <taxon>Anabantoidei</taxon>
        <taxon>Osphronemidae</taxon>
        <taxon>Betta</taxon>
    </lineage>
</organism>
<dbReference type="RefSeq" id="XP_028999266.1">
    <property type="nucleotide sequence ID" value="XM_029143433.3"/>
</dbReference>
<dbReference type="FunCoup" id="A0A6P7LWR7">
    <property type="interactions" value="1042"/>
</dbReference>
<evidence type="ECO:0000256" key="1">
    <source>
        <dbReference type="SAM" id="Coils"/>
    </source>
</evidence>
<evidence type="ECO:0000256" key="2">
    <source>
        <dbReference type="SAM" id="MobiDB-lite"/>
    </source>
</evidence>
<evidence type="ECO:0000313" key="3">
    <source>
        <dbReference type="Proteomes" id="UP000515150"/>
    </source>
</evidence>
<keyword evidence="1" id="KW-0175">Coiled coil</keyword>
<proteinExistence type="predicted"/>
<dbReference type="GeneID" id="114851758"/>
<sequence length="405" mass="44686">MSAAVRGSARVPVRGPGDGMETEKPLAIMEVNTDTVPPSTVAPLLKVVSPKHSPKSTHSTPPAAVAPQPLGVLHLGKVSQEACTEVEAVRILVPRAAILRSTRTGPAEGKGESGQQMDEQGSPPLPLTEDWRGQLEKLQNSERRLLQDKEGLCNQLRVQTEVNRELKKLLVASVGDDLQYHFERLSREKNQLILENEALGKNLAHTTEQLERMSIQCDVWRSKFLASRVMAEELTNARAALQRQVRKAQGAIQDLLLEREEFSRDMVLSHRSLEQLLVSLQWGRQQTYYPSAHPLSTGELAAANHKLADAINSHLLGNSSSSTVKSSNATAEQLCSTPAEKMAEKVLKILDPICPENKADPKVNDSTPSNLFSNKKSIGRFHPYTRYENITFNCCERCTGDILVL</sequence>
<dbReference type="InterPro" id="IPR013183">
    <property type="entry name" value="Hsk3-like"/>
</dbReference>
<name>A0A6P7LWR7_BETSP</name>
<feature type="region of interest" description="Disordered" evidence="2">
    <location>
        <begin position="1"/>
        <end position="22"/>
    </location>
</feature>
<evidence type="ECO:0000313" key="4">
    <source>
        <dbReference type="RefSeq" id="XP_028999266.1"/>
    </source>
</evidence>
<reference evidence="4" key="1">
    <citation type="submission" date="2025-08" db="UniProtKB">
        <authorList>
            <consortium name="RefSeq"/>
        </authorList>
    </citation>
    <scope>IDENTIFICATION</scope>
</reference>
<protein>
    <submittedName>
        <fullName evidence="4">Golgin-45</fullName>
    </submittedName>
</protein>
<dbReference type="PANTHER" id="PTHR13066">
    <property type="entry name" value="BASIC LEUCINE ZIPPER NUCLEAR FACTOR 1 BLZF1 PROTEIN"/>
    <property type="match status" value="1"/>
</dbReference>
<dbReference type="GO" id="GO:0060415">
    <property type="term" value="P:muscle tissue morphogenesis"/>
    <property type="evidence" value="ECO:0007669"/>
    <property type="project" value="Ensembl"/>
</dbReference>
<keyword evidence="3" id="KW-1185">Reference proteome</keyword>
<gene>
    <name evidence="4" type="primary">blzf1</name>
</gene>
<accession>A0A6P7LWR7</accession>
<dbReference type="GO" id="GO:0043001">
    <property type="term" value="P:Golgi to plasma membrane protein transport"/>
    <property type="evidence" value="ECO:0007669"/>
    <property type="project" value="InterPro"/>
</dbReference>
<feature type="coiled-coil region" evidence="1">
    <location>
        <begin position="231"/>
        <end position="265"/>
    </location>
</feature>
<dbReference type="CTD" id="8548"/>
<dbReference type="InterPro" id="IPR027095">
    <property type="entry name" value="Golgin-45"/>
</dbReference>
<dbReference type="Pfam" id="PF08227">
    <property type="entry name" value="DASH_Hsk3"/>
    <property type="match status" value="1"/>
</dbReference>
<dbReference type="Proteomes" id="UP000515150">
    <property type="component" value="Chromosome 3"/>
</dbReference>
<dbReference type="AlphaFoldDB" id="A0A6P7LWR7"/>
<dbReference type="GO" id="GO:0007160">
    <property type="term" value="P:cell-matrix adhesion"/>
    <property type="evidence" value="ECO:0007669"/>
    <property type="project" value="Ensembl"/>
</dbReference>
<dbReference type="PANTHER" id="PTHR13066:SF2">
    <property type="entry name" value="GOLGIN-45"/>
    <property type="match status" value="1"/>
</dbReference>
<feature type="region of interest" description="Disordered" evidence="2">
    <location>
        <begin position="102"/>
        <end position="128"/>
    </location>
</feature>
<dbReference type="KEGG" id="bspl:114851758"/>